<evidence type="ECO:0000256" key="1">
    <source>
        <dbReference type="ARBA" id="ARBA00004418"/>
    </source>
</evidence>
<comment type="caution">
    <text evidence="5">The sequence shown here is derived from an EMBL/GenBank/DDBJ whole genome shotgun (WGS) entry which is preliminary data.</text>
</comment>
<protein>
    <submittedName>
        <fullName evidence="5">D-xylose ABC transporter substrate-binding protein</fullName>
    </submittedName>
</protein>
<accession>A0ABP9N059</accession>
<dbReference type="InterPro" id="IPR025997">
    <property type="entry name" value="SBP_2_dom"/>
</dbReference>
<proteinExistence type="inferred from homology"/>
<evidence type="ECO:0000313" key="6">
    <source>
        <dbReference type="Proteomes" id="UP001500171"/>
    </source>
</evidence>
<keyword evidence="6" id="KW-1185">Reference proteome</keyword>
<dbReference type="NCBIfam" id="TIGR02634">
    <property type="entry name" value="xylF"/>
    <property type="match status" value="1"/>
</dbReference>
<feature type="domain" description="Periplasmic binding protein" evidence="4">
    <location>
        <begin position="65"/>
        <end position="310"/>
    </location>
</feature>
<dbReference type="Pfam" id="PF13407">
    <property type="entry name" value="Peripla_BP_4"/>
    <property type="match status" value="1"/>
</dbReference>
<comment type="subcellular location">
    <subcellularLocation>
        <location evidence="1">Periplasm</location>
    </subcellularLocation>
</comment>
<name>A0ABP9N059_9GAMM</name>
<dbReference type="InterPro" id="IPR050555">
    <property type="entry name" value="Bact_Solute-Bind_Prot2"/>
</dbReference>
<reference evidence="6" key="1">
    <citation type="journal article" date="2019" name="Int. J. Syst. Evol. Microbiol.">
        <title>The Global Catalogue of Microorganisms (GCM) 10K type strain sequencing project: providing services to taxonomists for standard genome sequencing and annotation.</title>
        <authorList>
            <consortium name="The Broad Institute Genomics Platform"/>
            <consortium name="The Broad Institute Genome Sequencing Center for Infectious Disease"/>
            <person name="Wu L."/>
            <person name="Ma J."/>
        </authorList>
    </citation>
    <scope>NUCLEOTIDE SEQUENCE [LARGE SCALE GENOMIC DNA]</scope>
    <source>
        <strain evidence="6">JCM 18050</strain>
    </source>
</reference>
<dbReference type="InterPro" id="IPR013456">
    <property type="entry name" value="XylF"/>
</dbReference>
<evidence type="ECO:0000256" key="3">
    <source>
        <dbReference type="ARBA" id="ARBA00022729"/>
    </source>
</evidence>
<dbReference type="Proteomes" id="UP001500171">
    <property type="component" value="Unassembled WGS sequence"/>
</dbReference>
<dbReference type="InterPro" id="IPR028082">
    <property type="entry name" value="Peripla_BP_I"/>
</dbReference>
<dbReference type="PANTHER" id="PTHR30036">
    <property type="entry name" value="D-XYLOSE-BINDING PERIPLASMIC PROTEIN"/>
    <property type="match status" value="1"/>
</dbReference>
<evidence type="ECO:0000313" key="5">
    <source>
        <dbReference type="EMBL" id="GAA5104163.1"/>
    </source>
</evidence>
<gene>
    <name evidence="5" type="primary">xylF</name>
    <name evidence="5" type="ORF">GCM10023211_01380</name>
</gene>
<evidence type="ECO:0000259" key="4">
    <source>
        <dbReference type="Pfam" id="PF13407"/>
    </source>
</evidence>
<evidence type="ECO:0000256" key="2">
    <source>
        <dbReference type="ARBA" id="ARBA00007639"/>
    </source>
</evidence>
<dbReference type="SUPFAM" id="SSF53822">
    <property type="entry name" value="Periplasmic binding protein-like I"/>
    <property type="match status" value="1"/>
</dbReference>
<dbReference type="EMBL" id="BAABHY010000001">
    <property type="protein sequence ID" value="GAA5104163.1"/>
    <property type="molecule type" value="Genomic_DNA"/>
</dbReference>
<comment type="similarity">
    <text evidence="2">Belongs to the bacterial solute-binding protein 2 family.</text>
</comment>
<dbReference type="PANTHER" id="PTHR30036:SF1">
    <property type="entry name" value="D-XYLOSE-BINDING PERIPLASMIC PROTEIN"/>
    <property type="match status" value="1"/>
</dbReference>
<dbReference type="Gene3D" id="3.40.50.2300">
    <property type="match status" value="2"/>
</dbReference>
<keyword evidence="3" id="KW-0732">Signal</keyword>
<dbReference type="CDD" id="cd19991">
    <property type="entry name" value="PBP1_ABC_xylose_binding"/>
    <property type="match status" value="1"/>
</dbReference>
<organism evidence="5 6">
    <name type="scientific">Orbus sasakiae</name>
    <dbReference type="NCBI Taxonomy" id="1078475"/>
    <lineage>
        <taxon>Bacteria</taxon>
        <taxon>Pseudomonadati</taxon>
        <taxon>Pseudomonadota</taxon>
        <taxon>Gammaproteobacteria</taxon>
        <taxon>Orbales</taxon>
        <taxon>Orbaceae</taxon>
        <taxon>Orbus</taxon>
    </lineage>
</organism>
<sequence>MALEYIHRNARNNAIISIKLTREVIMIKLKYILLTLFTLLCSINPALAKNIKIGMSIDDLRLERWQKDSRIFSSEAEKLGATVFVQSANGDERTQVSQIENMINRGVDVLVIIPYNGNVLSNVIAEAKREGIPVLAYDRLINNADIDFYISFDNEKVGELQAQYILDRVPQGRYFLMGGSPVDNNAKLFRQGQMNVLQPHIDSGEVQIVGDQWVDSWLAENALKIMEAALTANNNRIDAVVASNDATAGGAIQALAAQGLAGKVAISGQDADLAGIKRIAIGTQTMTVYKPLKALATQAANIAVSLAKGDTPLSNATLNNGLKEVPAYLLTPIAIDQTNIEQTVIADGHHTKEAIYH</sequence>
<dbReference type="NCBIfam" id="NF007680">
    <property type="entry name" value="PRK10355.1"/>
    <property type="match status" value="1"/>
</dbReference>